<dbReference type="InterPro" id="IPR041588">
    <property type="entry name" value="Integrase_H2C2"/>
</dbReference>
<dbReference type="EMBL" id="CAXKWB010011713">
    <property type="protein sequence ID" value="CAL4102213.1"/>
    <property type="molecule type" value="Genomic_DNA"/>
</dbReference>
<protein>
    <recommendedName>
        <fullName evidence="1">Integrase zinc-binding domain-containing protein</fullName>
    </recommendedName>
</protein>
<dbReference type="Pfam" id="PF05380">
    <property type="entry name" value="Peptidase_A17"/>
    <property type="match status" value="1"/>
</dbReference>
<keyword evidence="3" id="KW-1185">Reference proteome</keyword>
<name>A0AAV2QZ42_MEGNR</name>
<evidence type="ECO:0000259" key="1">
    <source>
        <dbReference type="Pfam" id="PF17921"/>
    </source>
</evidence>
<dbReference type="InterPro" id="IPR008042">
    <property type="entry name" value="Retrotrans_Pao"/>
</dbReference>
<comment type="caution">
    <text evidence="2">The sequence shown here is derived from an EMBL/GenBank/DDBJ whole genome shotgun (WGS) entry which is preliminary data.</text>
</comment>
<dbReference type="Proteomes" id="UP001497623">
    <property type="component" value="Unassembled WGS sequence"/>
</dbReference>
<sequence>MEMILGLKWVSLSDTFSFEGFDPNLTFVSTKRSVLSVLSRLYDPLGLVCPFVLKAKILFQDIWLLGNDWDDPLPNELAEQFQVWLESSRSLKDLHFDRPYFPGVGWLSISGVVELHGFGDASERGYGACVYMRIPMANGYKVTLVAARSRVAPIKKITLPRLEMLGALLCARYLDFVKASLKLSKVNIFAYTDSQVCLSWIKGDPLKYKTFVANRSAEIQSLVPSSLWQHCPGRFNPADIASRGLLAAELASCSLWLQGPSWLSQFHKFPHADEVSPSLELILKETKSVACLAPTVNGSPMLFEYGKYSSINKVVTVVANVLRFIKNCKAKDPLDRVTGPLTSDERADVQKQVWRSIQREQYNKEVISLETGKPLHRESSLSKLDPFLDKQGLLCIKGRLIHSELDYDVKHPIIIPHGHIALLLVRFQHVYLNHAGVDTVVTSLRNRFWIIGVRRLAKTVCKYCISCQRQDSRACNEVGAPLPGDRVKRAPPFAITGVDFAGPLFCNDFPSKKILYSSVYLCSSQGNPPRID</sequence>
<dbReference type="PANTHER" id="PTHR47331">
    <property type="entry name" value="PHD-TYPE DOMAIN-CONTAINING PROTEIN"/>
    <property type="match status" value="1"/>
</dbReference>
<feature type="domain" description="Integrase zinc-binding" evidence="1">
    <location>
        <begin position="428"/>
        <end position="472"/>
    </location>
</feature>
<dbReference type="AlphaFoldDB" id="A0AAV2QZ42"/>
<evidence type="ECO:0000313" key="3">
    <source>
        <dbReference type="Proteomes" id="UP001497623"/>
    </source>
</evidence>
<proteinExistence type="predicted"/>
<accession>A0AAV2QZ42</accession>
<gene>
    <name evidence="2" type="ORF">MNOR_LOCUS17218</name>
</gene>
<dbReference type="PANTHER" id="PTHR47331:SF5">
    <property type="entry name" value="RIBONUCLEASE H"/>
    <property type="match status" value="1"/>
</dbReference>
<evidence type="ECO:0000313" key="2">
    <source>
        <dbReference type="EMBL" id="CAL4102213.1"/>
    </source>
</evidence>
<reference evidence="2 3" key="1">
    <citation type="submission" date="2024-05" db="EMBL/GenBank/DDBJ databases">
        <authorList>
            <person name="Wallberg A."/>
        </authorList>
    </citation>
    <scope>NUCLEOTIDE SEQUENCE [LARGE SCALE GENOMIC DNA]</scope>
</reference>
<organism evidence="2 3">
    <name type="scientific">Meganyctiphanes norvegica</name>
    <name type="common">Northern krill</name>
    <name type="synonym">Thysanopoda norvegica</name>
    <dbReference type="NCBI Taxonomy" id="48144"/>
    <lineage>
        <taxon>Eukaryota</taxon>
        <taxon>Metazoa</taxon>
        <taxon>Ecdysozoa</taxon>
        <taxon>Arthropoda</taxon>
        <taxon>Crustacea</taxon>
        <taxon>Multicrustacea</taxon>
        <taxon>Malacostraca</taxon>
        <taxon>Eumalacostraca</taxon>
        <taxon>Eucarida</taxon>
        <taxon>Euphausiacea</taxon>
        <taxon>Euphausiidae</taxon>
        <taxon>Meganyctiphanes</taxon>
    </lineage>
</organism>
<dbReference type="Gene3D" id="1.10.340.70">
    <property type="match status" value="1"/>
</dbReference>
<dbReference type="Pfam" id="PF17921">
    <property type="entry name" value="Integrase_H2C2"/>
    <property type="match status" value="1"/>
</dbReference>